<comment type="caution">
    <text evidence="2">The sequence shown here is derived from an EMBL/GenBank/DDBJ whole genome shotgun (WGS) entry which is preliminary data.</text>
</comment>
<dbReference type="EMBL" id="BMWH01000006">
    <property type="protein sequence ID" value="GGZ84536.1"/>
    <property type="molecule type" value="Genomic_DNA"/>
</dbReference>
<dbReference type="Gene3D" id="1.10.287.100">
    <property type="match status" value="1"/>
</dbReference>
<dbReference type="SUPFAM" id="SSF46785">
    <property type="entry name" value="Winged helix' DNA-binding domain"/>
    <property type="match status" value="1"/>
</dbReference>
<evidence type="ECO:0008006" key="4">
    <source>
        <dbReference type="Google" id="ProtNLM"/>
    </source>
</evidence>
<keyword evidence="3" id="KW-1185">Reference proteome</keyword>
<dbReference type="Gene3D" id="1.10.10.10">
    <property type="entry name" value="Winged helix-like DNA-binding domain superfamily/Winged helix DNA-binding domain"/>
    <property type="match status" value="1"/>
</dbReference>
<dbReference type="InterPro" id="IPR036390">
    <property type="entry name" value="WH_DNA-bd_sf"/>
</dbReference>
<dbReference type="InterPro" id="IPR036388">
    <property type="entry name" value="WH-like_DNA-bd_sf"/>
</dbReference>
<organism evidence="2 3">
    <name type="scientific">Streptomyces echinoruber</name>
    <dbReference type="NCBI Taxonomy" id="68898"/>
    <lineage>
        <taxon>Bacteria</taxon>
        <taxon>Bacillati</taxon>
        <taxon>Actinomycetota</taxon>
        <taxon>Actinomycetes</taxon>
        <taxon>Kitasatosporales</taxon>
        <taxon>Streptomycetaceae</taxon>
        <taxon>Streptomyces</taxon>
    </lineage>
</organism>
<accession>A0A918VAZ5</accession>
<sequence>MHDHVGARQFGQQRFGKPLGAPGQVGVAHEKQPHVSSVVRATAATLAALEGHGLIRRTPDPGDGRRRLVTLTEAGRTRIEGGRTRIEGGRQVREEWPAHALQERCVEEERATVLQAPALLERLTWP</sequence>
<proteinExistence type="predicted"/>
<name>A0A918VAZ5_9ACTN</name>
<evidence type="ECO:0000313" key="3">
    <source>
        <dbReference type="Proteomes" id="UP000623010"/>
    </source>
</evidence>
<evidence type="ECO:0000313" key="2">
    <source>
        <dbReference type="EMBL" id="GGZ84536.1"/>
    </source>
</evidence>
<feature type="region of interest" description="Disordered" evidence="1">
    <location>
        <begin position="1"/>
        <end position="31"/>
    </location>
</feature>
<protein>
    <recommendedName>
        <fullName evidence="4">MarR family transcriptional regulator</fullName>
    </recommendedName>
</protein>
<dbReference type="AlphaFoldDB" id="A0A918VAZ5"/>
<reference evidence="2" key="1">
    <citation type="journal article" date="2014" name="Int. J. Syst. Evol. Microbiol.">
        <title>Complete genome sequence of Corynebacterium casei LMG S-19264T (=DSM 44701T), isolated from a smear-ripened cheese.</title>
        <authorList>
            <consortium name="US DOE Joint Genome Institute (JGI-PGF)"/>
            <person name="Walter F."/>
            <person name="Albersmeier A."/>
            <person name="Kalinowski J."/>
            <person name="Ruckert C."/>
        </authorList>
    </citation>
    <scope>NUCLEOTIDE SEQUENCE</scope>
    <source>
        <strain evidence="2">JCM 5016</strain>
    </source>
</reference>
<reference evidence="2" key="2">
    <citation type="submission" date="2020-09" db="EMBL/GenBank/DDBJ databases">
        <authorList>
            <person name="Sun Q."/>
            <person name="Ohkuma M."/>
        </authorList>
    </citation>
    <scope>NUCLEOTIDE SEQUENCE</scope>
    <source>
        <strain evidence="2">JCM 5016</strain>
    </source>
</reference>
<dbReference type="Proteomes" id="UP000623010">
    <property type="component" value="Unassembled WGS sequence"/>
</dbReference>
<evidence type="ECO:0000256" key="1">
    <source>
        <dbReference type="SAM" id="MobiDB-lite"/>
    </source>
</evidence>
<gene>
    <name evidence="2" type="ORF">GCM10010389_23530</name>
</gene>